<dbReference type="AlphaFoldDB" id="A0A8J4CY42"/>
<organism evidence="2 3">
    <name type="scientific">Volvox reticuliferus</name>
    <dbReference type="NCBI Taxonomy" id="1737510"/>
    <lineage>
        <taxon>Eukaryota</taxon>
        <taxon>Viridiplantae</taxon>
        <taxon>Chlorophyta</taxon>
        <taxon>core chlorophytes</taxon>
        <taxon>Chlorophyceae</taxon>
        <taxon>CS clade</taxon>
        <taxon>Chlamydomonadales</taxon>
        <taxon>Volvocaceae</taxon>
        <taxon>Volvox</taxon>
    </lineage>
</organism>
<reference evidence="2" key="1">
    <citation type="journal article" date="2021" name="Proc. Natl. Acad. Sci. U.S.A.">
        <title>Three genomes in the algal genus Volvox reveal the fate of a haploid sex-determining region after a transition to homothallism.</title>
        <authorList>
            <person name="Yamamoto K."/>
            <person name="Hamaji T."/>
            <person name="Kawai-Toyooka H."/>
            <person name="Matsuzaki R."/>
            <person name="Takahashi F."/>
            <person name="Nishimura Y."/>
            <person name="Kawachi M."/>
            <person name="Noguchi H."/>
            <person name="Minakuchi Y."/>
            <person name="Umen J.G."/>
            <person name="Toyoda A."/>
            <person name="Nozaki H."/>
        </authorList>
    </citation>
    <scope>NUCLEOTIDE SEQUENCE</scope>
    <source>
        <strain evidence="2">NIES-3786</strain>
    </source>
</reference>
<evidence type="ECO:0000313" key="3">
    <source>
        <dbReference type="Proteomes" id="UP000747110"/>
    </source>
</evidence>
<keyword evidence="3" id="KW-1185">Reference proteome</keyword>
<dbReference type="OrthoDB" id="10446225at2759"/>
<dbReference type="Proteomes" id="UP000747110">
    <property type="component" value="Unassembled WGS sequence"/>
</dbReference>
<feature type="region of interest" description="Disordered" evidence="1">
    <location>
        <begin position="67"/>
        <end position="107"/>
    </location>
</feature>
<proteinExistence type="predicted"/>
<comment type="caution">
    <text evidence="2">The sequence shown here is derived from an EMBL/GenBank/DDBJ whole genome shotgun (WGS) entry which is preliminary data.</text>
</comment>
<name>A0A8J4CY42_9CHLO</name>
<evidence type="ECO:0000313" key="2">
    <source>
        <dbReference type="EMBL" id="GIL92078.1"/>
    </source>
</evidence>
<gene>
    <name evidence="2" type="ORF">Vretifemale_19561</name>
</gene>
<protein>
    <submittedName>
        <fullName evidence="2">Uncharacterized protein</fullName>
    </submittedName>
</protein>
<dbReference type="EMBL" id="BNCP01000072">
    <property type="protein sequence ID" value="GIL92078.1"/>
    <property type="molecule type" value="Genomic_DNA"/>
</dbReference>
<accession>A0A8J4CY42</accession>
<evidence type="ECO:0000256" key="1">
    <source>
        <dbReference type="SAM" id="MobiDB-lite"/>
    </source>
</evidence>
<sequence>MTASSDTPTCALCGAAACMECIACIRSGSSGFMCGATCLRQHFKVHRDDKPPVPTSVAKPHVQELAYSTAKPPQTPPRVRQSFGAPFTSQSPMARDVPHPRPTQYRTSREGLWSCSLTAHASVVQPNARHVSSTVLVKQR</sequence>